<dbReference type="AlphaFoldDB" id="D0LJD6"/>
<reference evidence="1 2" key="1">
    <citation type="journal article" date="2010" name="Stand. Genomic Sci.">
        <title>Complete genome sequence of Haliangium ochraceum type strain (SMP-2).</title>
        <authorList>
            <consortium name="US DOE Joint Genome Institute (JGI-PGF)"/>
            <person name="Ivanova N."/>
            <person name="Daum C."/>
            <person name="Lang E."/>
            <person name="Abt B."/>
            <person name="Kopitz M."/>
            <person name="Saunders E."/>
            <person name="Lapidus A."/>
            <person name="Lucas S."/>
            <person name="Glavina Del Rio T."/>
            <person name="Nolan M."/>
            <person name="Tice H."/>
            <person name="Copeland A."/>
            <person name="Cheng J.F."/>
            <person name="Chen F."/>
            <person name="Bruce D."/>
            <person name="Goodwin L."/>
            <person name="Pitluck S."/>
            <person name="Mavromatis K."/>
            <person name="Pati A."/>
            <person name="Mikhailova N."/>
            <person name="Chen A."/>
            <person name="Palaniappan K."/>
            <person name="Land M."/>
            <person name="Hauser L."/>
            <person name="Chang Y.J."/>
            <person name="Jeffries C.D."/>
            <person name="Detter J.C."/>
            <person name="Brettin T."/>
            <person name="Rohde M."/>
            <person name="Goker M."/>
            <person name="Bristow J."/>
            <person name="Markowitz V."/>
            <person name="Eisen J.A."/>
            <person name="Hugenholtz P."/>
            <person name="Kyrpides N.C."/>
            <person name="Klenk H.P."/>
        </authorList>
    </citation>
    <scope>NUCLEOTIDE SEQUENCE [LARGE SCALE GENOMIC DNA]</scope>
    <source>
        <strain evidence="2">DSM 14365 / CIP 107738 / JCM 11303 / AJ 13395 / SMP-2</strain>
    </source>
</reference>
<dbReference type="STRING" id="502025.Hoch_2447"/>
<evidence type="ECO:0000313" key="2">
    <source>
        <dbReference type="Proteomes" id="UP000001880"/>
    </source>
</evidence>
<organism evidence="1 2">
    <name type="scientific">Haliangium ochraceum (strain DSM 14365 / JCM 11303 / SMP-2)</name>
    <dbReference type="NCBI Taxonomy" id="502025"/>
    <lineage>
        <taxon>Bacteria</taxon>
        <taxon>Pseudomonadati</taxon>
        <taxon>Myxococcota</taxon>
        <taxon>Polyangia</taxon>
        <taxon>Haliangiales</taxon>
        <taxon>Kofleriaceae</taxon>
        <taxon>Haliangium</taxon>
    </lineage>
</organism>
<dbReference type="EMBL" id="CP001804">
    <property type="protein sequence ID" value="ACY14983.1"/>
    <property type="molecule type" value="Genomic_DNA"/>
</dbReference>
<dbReference type="KEGG" id="hoh:Hoch_2447"/>
<dbReference type="HOGENOM" id="CLU_1213448_0_0_7"/>
<sequence length="228" mass="24238">MSRHRRAPSLWFAISLLGIDLLLLVAGLELPNSHSRSHSLAEGVLGRAAASAPADSQAREQVPRDTGWAYCQSLLDGREVTPATVAITYLEPGTDAAISAAEVSSWLGSLPPLAVDVYKLTHQNGSRRVALELSSGKWPRWAEVAGDSRGEDVCARVRAALLASGVGRPRQGVAPGAAEDTPGQHDFEFIYARRPQLYASVEWVGTLANVLEDDALPGLVAWLLGAGL</sequence>
<evidence type="ECO:0000313" key="1">
    <source>
        <dbReference type="EMBL" id="ACY14983.1"/>
    </source>
</evidence>
<proteinExistence type="predicted"/>
<dbReference type="RefSeq" id="WP_012827591.1">
    <property type="nucleotide sequence ID" value="NC_013440.1"/>
</dbReference>
<protein>
    <submittedName>
        <fullName evidence="1">Uncharacterized protein</fullName>
    </submittedName>
</protein>
<name>D0LJD6_HALO1</name>
<accession>D0LJD6</accession>
<keyword evidence="2" id="KW-1185">Reference proteome</keyword>
<gene>
    <name evidence="1" type="ordered locus">Hoch_2447</name>
</gene>
<dbReference type="Proteomes" id="UP000001880">
    <property type="component" value="Chromosome"/>
</dbReference>